<dbReference type="GO" id="GO:0005789">
    <property type="term" value="C:endoplasmic reticulum membrane"/>
    <property type="evidence" value="ECO:0007669"/>
    <property type="project" value="TreeGrafter"/>
</dbReference>
<dbReference type="GO" id="GO:0015936">
    <property type="term" value="P:coenzyme A metabolic process"/>
    <property type="evidence" value="ECO:0007669"/>
    <property type="project" value="InterPro"/>
</dbReference>
<dbReference type="PANTHER" id="PTHR10572:SF24">
    <property type="entry name" value="3-HYDROXY-3-METHYLGLUTARYL-COENZYME A REDUCTASE"/>
    <property type="match status" value="1"/>
</dbReference>
<dbReference type="PANTHER" id="PTHR10572">
    <property type="entry name" value="3-HYDROXY-3-METHYLGLUTARYL-COENZYME A REDUCTASE"/>
    <property type="match status" value="1"/>
</dbReference>
<name>K5V1P9_PHACS</name>
<dbReference type="Gene3D" id="3.30.70.420">
    <property type="entry name" value="Hydroxymethylglutaryl-CoA reductase, class I/II, NAD/NADP-binding domain"/>
    <property type="match status" value="1"/>
</dbReference>
<keyword evidence="2" id="KW-1185">Reference proteome</keyword>
<organism evidence="1 2">
    <name type="scientific">Phanerochaete carnosa (strain HHB-10118-sp)</name>
    <name type="common">White-rot fungus</name>
    <name type="synonym">Peniophora carnosa</name>
    <dbReference type="NCBI Taxonomy" id="650164"/>
    <lineage>
        <taxon>Eukaryota</taxon>
        <taxon>Fungi</taxon>
        <taxon>Dikarya</taxon>
        <taxon>Basidiomycota</taxon>
        <taxon>Agaricomycotina</taxon>
        <taxon>Agaricomycetes</taxon>
        <taxon>Polyporales</taxon>
        <taxon>Phanerochaetaceae</taxon>
        <taxon>Phanerochaete</taxon>
    </lineage>
</organism>
<dbReference type="GO" id="GO:0008299">
    <property type="term" value="P:isoprenoid biosynthetic process"/>
    <property type="evidence" value="ECO:0007669"/>
    <property type="project" value="TreeGrafter"/>
</dbReference>
<evidence type="ECO:0008006" key="3">
    <source>
        <dbReference type="Google" id="ProtNLM"/>
    </source>
</evidence>
<dbReference type="Pfam" id="PF00368">
    <property type="entry name" value="HMG-CoA_red"/>
    <property type="match status" value="1"/>
</dbReference>
<dbReference type="GO" id="GO:0006696">
    <property type="term" value="P:ergosterol biosynthetic process"/>
    <property type="evidence" value="ECO:0007669"/>
    <property type="project" value="TreeGrafter"/>
</dbReference>
<accession>K5V1P9</accession>
<dbReference type="RefSeq" id="XP_007394276.1">
    <property type="nucleotide sequence ID" value="XM_007394214.1"/>
</dbReference>
<dbReference type="InParanoid" id="K5V1P9"/>
<dbReference type="InterPro" id="IPR002202">
    <property type="entry name" value="HMG_CoA_Rdtase"/>
</dbReference>
<sequence>MDREPEGYGIVKEAFESTSRFDKLQSVKCAMADCTLYARFTTRTGAAMGMNTILKATEKALEVLDREFPEMTVLALSGNCCTNKQEARCN</sequence>
<dbReference type="GO" id="GO:0004420">
    <property type="term" value="F:hydroxymethylglutaryl-CoA reductase (NADPH) activity"/>
    <property type="evidence" value="ECO:0007669"/>
    <property type="project" value="InterPro"/>
</dbReference>
<dbReference type="PROSITE" id="PS50065">
    <property type="entry name" value="HMG_COA_REDUCTASE_4"/>
    <property type="match status" value="1"/>
</dbReference>
<dbReference type="OrthoDB" id="310654at2759"/>
<reference evidence="1 2" key="1">
    <citation type="journal article" date="2012" name="BMC Genomics">
        <title>Comparative genomics of the white-rot fungi, Phanerochaete carnosa and P. chrysosporium, to elucidate the genetic basis of the distinct wood types they colonize.</title>
        <authorList>
            <person name="Suzuki H."/>
            <person name="MacDonald J."/>
            <person name="Syed K."/>
            <person name="Salamov A."/>
            <person name="Hori C."/>
            <person name="Aerts A."/>
            <person name="Henrissat B."/>
            <person name="Wiebenga A."/>
            <person name="vanKuyk P.A."/>
            <person name="Barry K."/>
            <person name="Lindquist E."/>
            <person name="LaButti K."/>
            <person name="Lapidus A."/>
            <person name="Lucas S."/>
            <person name="Coutinho P."/>
            <person name="Gong Y."/>
            <person name="Samejima M."/>
            <person name="Mahadevan R."/>
            <person name="Abou-Zaid M."/>
            <person name="de Vries R.P."/>
            <person name="Igarashi K."/>
            <person name="Yadav J.S."/>
            <person name="Grigoriev I.V."/>
            <person name="Master E.R."/>
        </authorList>
    </citation>
    <scope>NUCLEOTIDE SEQUENCE [LARGE SCALE GENOMIC DNA]</scope>
    <source>
        <strain evidence="1 2">HHB-10118-sp</strain>
    </source>
</reference>
<protein>
    <recommendedName>
        <fullName evidence="3">Hydroxymethylglutaryl-CoA reductase (NADPH)</fullName>
    </recommendedName>
</protein>
<evidence type="ECO:0000313" key="1">
    <source>
        <dbReference type="EMBL" id="EKM56426.1"/>
    </source>
</evidence>
<gene>
    <name evidence="1" type="ORF">PHACADRAFT_253533</name>
</gene>
<dbReference type="GeneID" id="18915801"/>
<evidence type="ECO:0000313" key="2">
    <source>
        <dbReference type="Proteomes" id="UP000008370"/>
    </source>
</evidence>
<dbReference type="InterPro" id="IPR009023">
    <property type="entry name" value="HMG_CoA_Rdtase_NAD(P)-bd_sf"/>
</dbReference>
<dbReference type="GO" id="GO:0005778">
    <property type="term" value="C:peroxisomal membrane"/>
    <property type="evidence" value="ECO:0007669"/>
    <property type="project" value="TreeGrafter"/>
</dbReference>
<dbReference type="Proteomes" id="UP000008370">
    <property type="component" value="Unassembled WGS sequence"/>
</dbReference>
<dbReference type="AlphaFoldDB" id="K5V1P9"/>
<dbReference type="SUPFAM" id="SSF55035">
    <property type="entry name" value="NAD-binding domain of HMG-CoA reductase"/>
    <property type="match status" value="1"/>
</dbReference>
<dbReference type="EMBL" id="JH930471">
    <property type="protein sequence ID" value="EKM56426.1"/>
    <property type="molecule type" value="Genomic_DNA"/>
</dbReference>
<dbReference type="KEGG" id="pco:PHACADRAFT_253533"/>
<proteinExistence type="predicted"/>
<dbReference type="STRING" id="650164.K5V1P9"/>
<dbReference type="HOGENOM" id="CLU_2441592_0_0_1"/>
<dbReference type="PRINTS" id="PR00071">
    <property type="entry name" value="HMGCOARDTASE"/>
</dbReference>